<reference evidence="2 3" key="1">
    <citation type="submission" date="2013-02" db="EMBL/GenBank/DDBJ databases">
        <authorList>
            <person name="Harkins D.M."/>
            <person name="Durkin A.S."/>
            <person name="Brinkac L.M."/>
            <person name="Haft D.H."/>
            <person name="Selengut J.D."/>
            <person name="Sanka R."/>
            <person name="DePew J."/>
            <person name="Purushe J."/>
            <person name="Haake D.A."/>
            <person name="Matsunaga J."/>
            <person name="Vinetz J.M."/>
            <person name="Sutton G.G."/>
            <person name="Nierman W.C."/>
            <person name="Fouts D.E."/>
        </authorList>
    </citation>
    <scope>NUCLEOTIDE SEQUENCE [LARGE SCALE GENOMIC DNA]</scope>
    <source>
        <strain evidence="2 3">Ecochallenge</strain>
    </source>
</reference>
<sequence>MQRRVNPLPWKEVSPMDEKVKFIAAVCDGSVSITSLCETFGISRKTGYKWLNRYRQEGPNGLFRQKQISSYESQSS</sequence>
<dbReference type="EMBL" id="AHMI02000017">
    <property type="protein sequence ID" value="EMY16435.1"/>
    <property type="molecule type" value="Genomic_DNA"/>
</dbReference>
<dbReference type="Pfam" id="PF13518">
    <property type="entry name" value="HTH_28"/>
    <property type="match status" value="1"/>
</dbReference>
<evidence type="ECO:0000313" key="2">
    <source>
        <dbReference type="EMBL" id="EMY16435.1"/>
    </source>
</evidence>
<dbReference type="InterPro" id="IPR009057">
    <property type="entry name" value="Homeodomain-like_sf"/>
</dbReference>
<evidence type="ECO:0000313" key="3">
    <source>
        <dbReference type="Proteomes" id="UP000012249"/>
    </source>
</evidence>
<name>N1UK90_9LEPT</name>
<feature type="domain" description="Insertion element IS150 protein InsJ-like helix-turn-helix" evidence="1">
    <location>
        <begin position="19"/>
        <end position="65"/>
    </location>
</feature>
<proteinExistence type="predicted"/>
<dbReference type="Gene3D" id="1.10.10.10">
    <property type="entry name" value="Winged helix-like DNA-binding domain superfamily/Winged helix DNA-binding domain"/>
    <property type="match status" value="1"/>
</dbReference>
<keyword evidence="2" id="KW-0238">DNA-binding</keyword>
<dbReference type="GO" id="GO:0003677">
    <property type="term" value="F:DNA binding"/>
    <property type="evidence" value="ECO:0007669"/>
    <property type="project" value="UniProtKB-KW"/>
</dbReference>
<dbReference type="Proteomes" id="UP000012249">
    <property type="component" value="Unassembled WGS sequence"/>
</dbReference>
<dbReference type="InterPro" id="IPR055247">
    <property type="entry name" value="InsJ-like_HTH"/>
</dbReference>
<accession>N1UK90</accession>
<protein>
    <submittedName>
        <fullName evidence="2">DNA-binding helix-turn-helix protein</fullName>
    </submittedName>
</protein>
<dbReference type="SUPFAM" id="SSF46689">
    <property type="entry name" value="Homeodomain-like"/>
    <property type="match status" value="1"/>
</dbReference>
<dbReference type="InterPro" id="IPR036388">
    <property type="entry name" value="WH-like_DNA-bd_sf"/>
</dbReference>
<organism evidence="2 3">
    <name type="scientific">Leptospira weilii str. Ecochallenge</name>
    <dbReference type="NCBI Taxonomy" id="1049986"/>
    <lineage>
        <taxon>Bacteria</taxon>
        <taxon>Pseudomonadati</taxon>
        <taxon>Spirochaetota</taxon>
        <taxon>Spirochaetia</taxon>
        <taxon>Leptospirales</taxon>
        <taxon>Leptospiraceae</taxon>
        <taxon>Leptospira</taxon>
    </lineage>
</organism>
<comment type="caution">
    <text evidence="2">The sequence shown here is derived from an EMBL/GenBank/DDBJ whole genome shotgun (WGS) entry which is preliminary data.</text>
</comment>
<evidence type="ECO:0000259" key="1">
    <source>
        <dbReference type="Pfam" id="PF13518"/>
    </source>
</evidence>
<dbReference type="AlphaFoldDB" id="N1UK90"/>
<gene>
    <name evidence="2" type="ORF">LEP1GSC043_2485</name>
</gene>